<dbReference type="KEGG" id="dalk:DSCA_49710"/>
<evidence type="ECO:0000256" key="2">
    <source>
        <dbReference type="ARBA" id="ARBA00009306"/>
    </source>
</evidence>
<evidence type="ECO:0000259" key="11">
    <source>
        <dbReference type="PROSITE" id="PS50928"/>
    </source>
</evidence>
<feature type="transmembrane region" description="Helical" evidence="10">
    <location>
        <begin position="101"/>
        <end position="124"/>
    </location>
</feature>
<dbReference type="Pfam" id="PF19300">
    <property type="entry name" value="BPD_transp_1_N"/>
    <property type="match status" value="1"/>
</dbReference>
<dbReference type="PANTHER" id="PTHR43163:SF5">
    <property type="entry name" value="GLUTATHIONE TRANSPORT SYSTEM PERMEASE PROTEIN GSIC"/>
    <property type="match status" value="1"/>
</dbReference>
<dbReference type="CDD" id="cd06261">
    <property type="entry name" value="TM_PBP2"/>
    <property type="match status" value="1"/>
</dbReference>
<feature type="transmembrane region" description="Helical" evidence="10">
    <location>
        <begin position="177"/>
        <end position="193"/>
    </location>
</feature>
<keyword evidence="5 10" id="KW-0812">Transmembrane</keyword>
<keyword evidence="3 10" id="KW-0813">Transport</keyword>
<evidence type="ECO:0000256" key="1">
    <source>
        <dbReference type="ARBA" id="ARBA00004651"/>
    </source>
</evidence>
<dbReference type="Gene3D" id="1.10.3720.10">
    <property type="entry name" value="MetI-like"/>
    <property type="match status" value="1"/>
</dbReference>
<evidence type="ECO:0000256" key="5">
    <source>
        <dbReference type="ARBA" id="ARBA00022692"/>
    </source>
</evidence>
<dbReference type="Pfam" id="PF00528">
    <property type="entry name" value="BPD_transp_1"/>
    <property type="match status" value="1"/>
</dbReference>
<dbReference type="EMBL" id="AP021874">
    <property type="protein sequence ID" value="BBO71041.1"/>
    <property type="molecule type" value="Genomic_DNA"/>
</dbReference>
<dbReference type="InterPro" id="IPR045621">
    <property type="entry name" value="BPD_transp_1_N"/>
</dbReference>
<evidence type="ECO:0000256" key="9">
    <source>
        <dbReference type="ARBA" id="ARBA00041107"/>
    </source>
</evidence>
<dbReference type="RefSeq" id="WP_155318934.1">
    <property type="nucleotide sequence ID" value="NZ_AP021874.1"/>
</dbReference>
<feature type="transmembrane region" description="Helical" evidence="10">
    <location>
        <begin position="136"/>
        <end position="157"/>
    </location>
</feature>
<comment type="subcellular location">
    <subcellularLocation>
        <location evidence="1 10">Cell membrane</location>
        <topology evidence="1 10">Multi-pass membrane protein</topology>
    </subcellularLocation>
</comment>
<dbReference type="InterPro" id="IPR000515">
    <property type="entry name" value="MetI-like"/>
</dbReference>
<name>A0A5K7YVG2_9BACT</name>
<evidence type="ECO:0000256" key="10">
    <source>
        <dbReference type="RuleBase" id="RU363032"/>
    </source>
</evidence>
<dbReference type="AlphaFoldDB" id="A0A5K7YVG2"/>
<evidence type="ECO:0000256" key="4">
    <source>
        <dbReference type="ARBA" id="ARBA00022475"/>
    </source>
</evidence>
<feature type="domain" description="ABC transmembrane type-1" evidence="11">
    <location>
        <begin position="97"/>
        <end position="300"/>
    </location>
</feature>
<dbReference type="OrthoDB" id="9778910at2"/>
<dbReference type="Proteomes" id="UP000427906">
    <property type="component" value="Chromosome"/>
</dbReference>
<dbReference type="InterPro" id="IPR035906">
    <property type="entry name" value="MetI-like_sf"/>
</dbReference>
<reference evidence="12 13" key="1">
    <citation type="submission" date="2019-11" db="EMBL/GenBank/DDBJ databases">
        <title>Comparative genomics of hydrocarbon-degrading Desulfosarcina strains.</title>
        <authorList>
            <person name="Watanabe M."/>
            <person name="Kojima H."/>
            <person name="Fukui M."/>
        </authorList>
    </citation>
    <scope>NUCLEOTIDE SEQUENCE [LARGE SCALE GENOMIC DNA]</scope>
    <source>
        <strain evidence="12 13">PL12</strain>
    </source>
</reference>
<evidence type="ECO:0000313" key="13">
    <source>
        <dbReference type="Proteomes" id="UP000427906"/>
    </source>
</evidence>
<dbReference type="GO" id="GO:0005886">
    <property type="term" value="C:plasma membrane"/>
    <property type="evidence" value="ECO:0007669"/>
    <property type="project" value="UniProtKB-SubCell"/>
</dbReference>
<dbReference type="SUPFAM" id="SSF161098">
    <property type="entry name" value="MetI-like"/>
    <property type="match status" value="1"/>
</dbReference>
<evidence type="ECO:0000256" key="6">
    <source>
        <dbReference type="ARBA" id="ARBA00022989"/>
    </source>
</evidence>
<evidence type="ECO:0000256" key="3">
    <source>
        <dbReference type="ARBA" id="ARBA00022448"/>
    </source>
</evidence>
<evidence type="ECO:0000256" key="7">
    <source>
        <dbReference type="ARBA" id="ARBA00023136"/>
    </source>
</evidence>
<keyword evidence="6 10" id="KW-1133">Transmembrane helix</keyword>
<accession>A0A5K7YVG2</accession>
<dbReference type="PANTHER" id="PTHR43163">
    <property type="entry name" value="DIPEPTIDE TRANSPORT SYSTEM PERMEASE PROTEIN DPPB-RELATED"/>
    <property type="match status" value="1"/>
</dbReference>
<dbReference type="GO" id="GO:0055085">
    <property type="term" value="P:transmembrane transport"/>
    <property type="evidence" value="ECO:0007669"/>
    <property type="project" value="InterPro"/>
</dbReference>
<keyword evidence="13" id="KW-1185">Reference proteome</keyword>
<keyword evidence="4" id="KW-1003">Cell membrane</keyword>
<evidence type="ECO:0000256" key="8">
    <source>
        <dbReference type="ARBA" id="ARBA00037215"/>
    </source>
</evidence>
<feature type="transmembrane region" description="Helical" evidence="10">
    <location>
        <begin position="12"/>
        <end position="30"/>
    </location>
</feature>
<protein>
    <recommendedName>
        <fullName evidence="9">Glutathione transport system permease protein GsiC</fullName>
    </recommendedName>
</protein>
<sequence length="310" mass="34474">MIAYTLRRLLQFIPTILVISLIMFVLLNVLPGNAALMAGDKGRVMDQQYIDKMNKQWGLDKPLHIRYLTYVRDMARGDLGVSFLRGEKVNTLLAARLWPTFRLAVASLIIAVCVGIPLGFYSALKQGTWLDTFSMMGAVSGVSVPQFWLGLVLMYFLSVTVRIFPTFGYGGGDFMHLVLPAFTLGVGYMALLARTTRAAVVEVLNTDYIRTARAKGLSELWVNRKHVLRNTLVLILTTAGLQFGSLVGQTVVVEKLFSWPGIGSLLVDSIFQRDIAVTQGCILVVILVFLVVNLCVDLLYAFIDPRIEYE</sequence>
<dbReference type="PROSITE" id="PS50928">
    <property type="entry name" value="ABC_TM1"/>
    <property type="match status" value="1"/>
</dbReference>
<organism evidence="12 13">
    <name type="scientific">Desulfosarcina alkanivorans</name>
    <dbReference type="NCBI Taxonomy" id="571177"/>
    <lineage>
        <taxon>Bacteria</taxon>
        <taxon>Pseudomonadati</taxon>
        <taxon>Thermodesulfobacteriota</taxon>
        <taxon>Desulfobacteria</taxon>
        <taxon>Desulfobacterales</taxon>
        <taxon>Desulfosarcinaceae</taxon>
        <taxon>Desulfosarcina</taxon>
    </lineage>
</organism>
<keyword evidence="7 10" id="KW-0472">Membrane</keyword>
<gene>
    <name evidence="12" type="ORF">DSCA_49710</name>
</gene>
<proteinExistence type="inferred from homology"/>
<comment type="similarity">
    <text evidence="2 10">Belongs to the binding-protein-dependent transport system permease family.</text>
</comment>
<evidence type="ECO:0000313" key="12">
    <source>
        <dbReference type="EMBL" id="BBO71041.1"/>
    </source>
</evidence>
<comment type="function">
    <text evidence="8">Part of the ABC transporter complex GsiABCD involved in glutathione import. Probably responsible for the translocation of the substrate across the membrane.</text>
</comment>
<feature type="transmembrane region" description="Helical" evidence="10">
    <location>
        <begin position="281"/>
        <end position="303"/>
    </location>
</feature>